<feature type="compositionally biased region" description="Basic and acidic residues" evidence="1">
    <location>
        <begin position="22"/>
        <end position="31"/>
    </location>
</feature>
<evidence type="ECO:0000313" key="3">
    <source>
        <dbReference type="Proteomes" id="UP000654918"/>
    </source>
</evidence>
<accession>A0A8H6N7N1</accession>
<reference evidence="2" key="1">
    <citation type="journal article" date="2020" name="Phytopathology">
        <title>Genome Sequence Resources of Colletotrichum truncatum, C. plurivorum, C. musicola, and C. sojae: Four Species Pathogenic to Soybean (Glycine max).</title>
        <authorList>
            <person name="Rogerio F."/>
            <person name="Boufleur T.R."/>
            <person name="Ciampi-Guillardi M."/>
            <person name="Sukno S.A."/>
            <person name="Thon M.R."/>
            <person name="Massola Junior N.S."/>
            <person name="Baroncelli R."/>
        </authorList>
    </citation>
    <scope>NUCLEOTIDE SEQUENCE</scope>
    <source>
        <strain evidence="2">LFN00145</strain>
    </source>
</reference>
<evidence type="ECO:0000313" key="2">
    <source>
        <dbReference type="EMBL" id="KAF6822693.1"/>
    </source>
</evidence>
<name>A0A8H6N7N1_9PEZI</name>
<dbReference type="Proteomes" id="UP000654918">
    <property type="component" value="Unassembled WGS sequence"/>
</dbReference>
<sequence length="72" mass="8044">MLFYLHTMLTAGQRRAGTPFRGRSEGDEEANRLSWSPTGGGLPKRQAMGPDERRESSRTARTARVQCCFLVS</sequence>
<proteinExistence type="predicted"/>
<dbReference type="EMBL" id="WIGO01000230">
    <property type="protein sequence ID" value="KAF6822693.1"/>
    <property type="molecule type" value="Genomic_DNA"/>
</dbReference>
<dbReference type="AlphaFoldDB" id="A0A8H6N7N1"/>
<evidence type="ECO:0000256" key="1">
    <source>
        <dbReference type="SAM" id="MobiDB-lite"/>
    </source>
</evidence>
<gene>
    <name evidence="2" type="ORF">CPLU01_11878</name>
</gene>
<comment type="caution">
    <text evidence="2">The sequence shown here is derived from an EMBL/GenBank/DDBJ whole genome shotgun (WGS) entry which is preliminary data.</text>
</comment>
<protein>
    <submittedName>
        <fullName evidence="2">Uncharacterized protein</fullName>
    </submittedName>
</protein>
<organism evidence="2 3">
    <name type="scientific">Colletotrichum plurivorum</name>
    <dbReference type="NCBI Taxonomy" id="2175906"/>
    <lineage>
        <taxon>Eukaryota</taxon>
        <taxon>Fungi</taxon>
        <taxon>Dikarya</taxon>
        <taxon>Ascomycota</taxon>
        <taxon>Pezizomycotina</taxon>
        <taxon>Sordariomycetes</taxon>
        <taxon>Hypocreomycetidae</taxon>
        <taxon>Glomerellales</taxon>
        <taxon>Glomerellaceae</taxon>
        <taxon>Colletotrichum</taxon>
        <taxon>Colletotrichum orchidearum species complex</taxon>
    </lineage>
</organism>
<feature type="region of interest" description="Disordered" evidence="1">
    <location>
        <begin position="15"/>
        <end position="60"/>
    </location>
</feature>
<keyword evidence="3" id="KW-1185">Reference proteome</keyword>